<dbReference type="AlphaFoldDB" id="A0A5N5T4D9"/>
<reference evidence="1 2" key="1">
    <citation type="journal article" date="2019" name="PLoS Biol.">
        <title>Sex chromosomes control vertical transmission of feminizing Wolbachia symbionts in an isopod.</title>
        <authorList>
            <person name="Becking T."/>
            <person name="Chebbi M.A."/>
            <person name="Giraud I."/>
            <person name="Moumen B."/>
            <person name="Laverre T."/>
            <person name="Caubet Y."/>
            <person name="Peccoud J."/>
            <person name="Gilbert C."/>
            <person name="Cordaux R."/>
        </authorList>
    </citation>
    <scope>NUCLEOTIDE SEQUENCE [LARGE SCALE GENOMIC DNA]</scope>
    <source>
        <strain evidence="1">ANa2</strain>
        <tissue evidence="1">Whole body excluding digestive tract and cuticle</tissue>
    </source>
</reference>
<protein>
    <submittedName>
        <fullName evidence="1">Uncharacterized protein</fullName>
    </submittedName>
</protein>
<sequence>MSVIEYAEPSLHNDIQNDVFIDPTYDGVVMLSQDLQLFGDAEVRPDGRKIFHIFERAPENEQVYDDYPVQIPQKEKEALWLKTFESSFKNIQEIRYYKTKCHPLEKHGLKSFRLKFTLQMMYIIGIEERDSIEK</sequence>
<proteinExistence type="predicted"/>
<evidence type="ECO:0000313" key="1">
    <source>
        <dbReference type="EMBL" id="KAB7501336.1"/>
    </source>
</evidence>
<accession>A0A5N5T4D9</accession>
<evidence type="ECO:0000313" key="2">
    <source>
        <dbReference type="Proteomes" id="UP000326759"/>
    </source>
</evidence>
<organism evidence="1 2">
    <name type="scientific">Armadillidium nasatum</name>
    <dbReference type="NCBI Taxonomy" id="96803"/>
    <lineage>
        <taxon>Eukaryota</taxon>
        <taxon>Metazoa</taxon>
        <taxon>Ecdysozoa</taxon>
        <taxon>Arthropoda</taxon>
        <taxon>Crustacea</taxon>
        <taxon>Multicrustacea</taxon>
        <taxon>Malacostraca</taxon>
        <taxon>Eumalacostraca</taxon>
        <taxon>Peracarida</taxon>
        <taxon>Isopoda</taxon>
        <taxon>Oniscidea</taxon>
        <taxon>Crinocheta</taxon>
        <taxon>Armadillidiidae</taxon>
        <taxon>Armadillidium</taxon>
    </lineage>
</organism>
<gene>
    <name evidence="1" type="ORF">Anas_00436</name>
</gene>
<name>A0A5N5T4D9_9CRUS</name>
<comment type="caution">
    <text evidence="1">The sequence shown here is derived from an EMBL/GenBank/DDBJ whole genome shotgun (WGS) entry which is preliminary data.</text>
</comment>
<keyword evidence="2" id="KW-1185">Reference proteome</keyword>
<dbReference type="Proteomes" id="UP000326759">
    <property type="component" value="Unassembled WGS sequence"/>
</dbReference>
<dbReference type="EMBL" id="SEYY01010983">
    <property type="protein sequence ID" value="KAB7501336.1"/>
    <property type="molecule type" value="Genomic_DNA"/>
</dbReference>